<feature type="compositionally biased region" description="Basic and acidic residues" evidence="1">
    <location>
        <begin position="132"/>
        <end position="145"/>
    </location>
</feature>
<name>A0A6P4XLR3_BRABE</name>
<evidence type="ECO:0000313" key="2">
    <source>
        <dbReference type="Proteomes" id="UP000515135"/>
    </source>
</evidence>
<dbReference type="GeneID" id="109464881"/>
<sequence length="289" mass="33566">MDLSYAFCFCEVRTDNLGLCVKETTAMLLYRQPLLLLWMCFVSWQSVKQLIIIPCLFPPGSSDKKHRRRSSSSRSSSSSSSRSSSRSRSRSHSRSHSYDRHHSRHRRSSRDHSRYSRSGSRDRHRRRRTRERSHERGGRYKDVSRMYHGRSKSRSRSRDRRRSTSYSRRRSRSRSASRDRGHRRSRTNSPAHRKSRTRSRSHDRTKSSSEKRELEAKATKPDTPQAGKATEALKVSQVDPPGEAEKEDAADVEQTIQGRQESCCQERGGEGTRAPGEQQDLKNAQFKQQ</sequence>
<feature type="compositionally biased region" description="Basic and acidic residues" evidence="1">
    <location>
        <begin position="200"/>
        <end position="220"/>
    </location>
</feature>
<proteinExistence type="predicted"/>
<gene>
    <name evidence="3" type="primary">LOC109464881</name>
</gene>
<feature type="compositionally biased region" description="Basic residues" evidence="1">
    <location>
        <begin position="122"/>
        <end position="131"/>
    </location>
</feature>
<organism evidence="2 3">
    <name type="scientific">Branchiostoma belcheri</name>
    <name type="common">Amphioxus</name>
    <dbReference type="NCBI Taxonomy" id="7741"/>
    <lineage>
        <taxon>Eukaryota</taxon>
        <taxon>Metazoa</taxon>
        <taxon>Chordata</taxon>
        <taxon>Cephalochordata</taxon>
        <taxon>Leptocardii</taxon>
        <taxon>Amphioxiformes</taxon>
        <taxon>Branchiostomatidae</taxon>
        <taxon>Branchiostoma</taxon>
    </lineage>
</organism>
<feature type="compositionally biased region" description="Low complexity" evidence="1">
    <location>
        <begin position="72"/>
        <end position="84"/>
    </location>
</feature>
<evidence type="ECO:0000313" key="3">
    <source>
        <dbReference type="RefSeq" id="XP_019617535.1"/>
    </source>
</evidence>
<dbReference type="OrthoDB" id="10070965at2759"/>
<feature type="region of interest" description="Disordered" evidence="1">
    <location>
        <begin position="61"/>
        <end position="289"/>
    </location>
</feature>
<dbReference type="RefSeq" id="XP_019617535.1">
    <property type="nucleotide sequence ID" value="XM_019761976.1"/>
</dbReference>
<feature type="compositionally biased region" description="Basic residues" evidence="1">
    <location>
        <begin position="147"/>
        <end position="199"/>
    </location>
</feature>
<reference evidence="3" key="1">
    <citation type="submission" date="2025-08" db="UniProtKB">
        <authorList>
            <consortium name="RefSeq"/>
        </authorList>
    </citation>
    <scope>IDENTIFICATION</scope>
    <source>
        <tissue evidence="3">Gonad</tissue>
    </source>
</reference>
<protein>
    <submittedName>
        <fullName evidence="3">Serine/arginine-rich splicing factor 4-like isoform X2</fullName>
    </submittedName>
</protein>
<feature type="compositionally biased region" description="Basic residues" evidence="1">
    <location>
        <begin position="85"/>
        <end position="109"/>
    </location>
</feature>
<accession>A0A6P4XLR3</accession>
<dbReference type="AlphaFoldDB" id="A0A6P4XLR3"/>
<keyword evidence="2" id="KW-1185">Reference proteome</keyword>
<feature type="compositionally biased region" description="Polar residues" evidence="1">
    <location>
        <begin position="254"/>
        <end position="263"/>
    </location>
</feature>
<evidence type="ECO:0000256" key="1">
    <source>
        <dbReference type="SAM" id="MobiDB-lite"/>
    </source>
</evidence>
<dbReference type="Proteomes" id="UP000515135">
    <property type="component" value="Unplaced"/>
</dbReference>